<dbReference type="AlphaFoldDB" id="A0A1H8T7Q9"/>
<accession>A0A1H8T7Q9</accession>
<dbReference type="OrthoDB" id="6623712at2"/>
<organism evidence="9 10">
    <name type="scientific">Propionispora vibrioides</name>
    <dbReference type="NCBI Taxonomy" id="112903"/>
    <lineage>
        <taxon>Bacteria</taxon>
        <taxon>Bacillati</taxon>
        <taxon>Bacillota</taxon>
        <taxon>Negativicutes</taxon>
        <taxon>Selenomonadales</taxon>
        <taxon>Sporomusaceae</taxon>
        <taxon>Propionispora</taxon>
    </lineage>
</organism>
<keyword evidence="6" id="KW-0598">Phosphotransferase system</keyword>
<dbReference type="GO" id="GO:0016301">
    <property type="term" value="F:kinase activity"/>
    <property type="evidence" value="ECO:0007669"/>
    <property type="project" value="UniProtKB-KW"/>
</dbReference>
<evidence type="ECO:0000313" key="9">
    <source>
        <dbReference type="EMBL" id="SEO86503.1"/>
    </source>
</evidence>
<reference evidence="9 10" key="1">
    <citation type="submission" date="2016-10" db="EMBL/GenBank/DDBJ databases">
        <authorList>
            <person name="de Groot N.N."/>
        </authorList>
    </citation>
    <scope>NUCLEOTIDE SEQUENCE [LARGE SCALE GENOMIC DNA]</scope>
    <source>
        <strain evidence="9 10">DSM 13305</strain>
    </source>
</reference>
<dbReference type="Gene3D" id="3.40.50.510">
    <property type="entry name" value="Phosphotransferase system, mannose-type IIA component"/>
    <property type="match status" value="1"/>
</dbReference>
<proteinExistence type="predicted"/>
<dbReference type="PANTHER" id="PTHR33799:SF1">
    <property type="entry name" value="PTS SYSTEM MANNOSE-SPECIFIC EIIAB COMPONENT-RELATED"/>
    <property type="match status" value="1"/>
</dbReference>
<dbReference type="RefSeq" id="WP_091745112.1">
    <property type="nucleotide sequence ID" value="NZ_FODY01000006.1"/>
</dbReference>
<dbReference type="GO" id="GO:0016020">
    <property type="term" value="C:membrane"/>
    <property type="evidence" value="ECO:0007669"/>
    <property type="project" value="InterPro"/>
</dbReference>
<dbReference type="InterPro" id="IPR036662">
    <property type="entry name" value="PTS_EIIA_man-typ_sf"/>
</dbReference>
<dbReference type="STRING" id="112903.SAMN04490178_10641"/>
<dbReference type="InterPro" id="IPR051471">
    <property type="entry name" value="Bacterial_PTS_sugar_comp"/>
</dbReference>
<gene>
    <name evidence="9" type="ORF">SAMN04490178_10641</name>
</gene>
<keyword evidence="5" id="KW-0808">Transferase</keyword>
<keyword evidence="4" id="KW-0762">Sugar transport</keyword>
<comment type="subcellular location">
    <subcellularLocation>
        <location evidence="1">Cytoplasm</location>
    </subcellularLocation>
</comment>
<feature type="domain" description="PTS EIIA type-4" evidence="8">
    <location>
        <begin position="1"/>
        <end position="122"/>
    </location>
</feature>
<evidence type="ECO:0000259" key="8">
    <source>
        <dbReference type="PROSITE" id="PS51096"/>
    </source>
</evidence>
<protein>
    <submittedName>
        <fullName evidence="9">PTS system, mannose-specific IIA component</fullName>
    </submittedName>
</protein>
<evidence type="ECO:0000256" key="7">
    <source>
        <dbReference type="ARBA" id="ARBA00022777"/>
    </source>
</evidence>
<evidence type="ECO:0000256" key="2">
    <source>
        <dbReference type="ARBA" id="ARBA00022448"/>
    </source>
</evidence>
<evidence type="ECO:0000256" key="1">
    <source>
        <dbReference type="ARBA" id="ARBA00004496"/>
    </source>
</evidence>
<dbReference type="GO" id="GO:0005737">
    <property type="term" value="C:cytoplasm"/>
    <property type="evidence" value="ECO:0007669"/>
    <property type="project" value="UniProtKB-SubCell"/>
</dbReference>
<dbReference type="SUPFAM" id="SSF53062">
    <property type="entry name" value="PTS system fructose IIA component-like"/>
    <property type="match status" value="1"/>
</dbReference>
<dbReference type="CDD" id="cd00006">
    <property type="entry name" value="PTS_IIA_man"/>
    <property type="match status" value="1"/>
</dbReference>
<evidence type="ECO:0000256" key="6">
    <source>
        <dbReference type="ARBA" id="ARBA00022683"/>
    </source>
</evidence>
<dbReference type="Pfam" id="PF03610">
    <property type="entry name" value="EIIA-man"/>
    <property type="match status" value="1"/>
</dbReference>
<evidence type="ECO:0000256" key="4">
    <source>
        <dbReference type="ARBA" id="ARBA00022597"/>
    </source>
</evidence>
<keyword evidence="2" id="KW-0813">Transport</keyword>
<name>A0A1H8T7Q9_9FIRM</name>
<keyword evidence="10" id="KW-1185">Reference proteome</keyword>
<evidence type="ECO:0000313" key="10">
    <source>
        <dbReference type="Proteomes" id="UP000198847"/>
    </source>
</evidence>
<sequence length="133" mass="14464">MVQVVLVSHGPLAEALVSSAKMILRCDMEGVHAVCLTDDGIETFEKRIKAIAEQIQKEEIILLADIKGGSPFNASLSVFRNCKFKVVTGMNLSVVIEALMNRECLSLNEIADTAMKNGKESIEKISLDSLLGK</sequence>
<dbReference type="InterPro" id="IPR033887">
    <property type="entry name" value="PTS_IIA_man"/>
</dbReference>
<evidence type="ECO:0000256" key="3">
    <source>
        <dbReference type="ARBA" id="ARBA00022490"/>
    </source>
</evidence>
<dbReference type="PROSITE" id="PS51096">
    <property type="entry name" value="PTS_EIIA_TYPE_4"/>
    <property type="match status" value="1"/>
</dbReference>
<dbReference type="Proteomes" id="UP000198847">
    <property type="component" value="Unassembled WGS sequence"/>
</dbReference>
<keyword evidence="3" id="KW-0963">Cytoplasm</keyword>
<dbReference type="EMBL" id="FODY01000006">
    <property type="protein sequence ID" value="SEO86503.1"/>
    <property type="molecule type" value="Genomic_DNA"/>
</dbReference>
<keyword evidence="7" id="KW-0418">Kinase</keyword>
<dbReference type="InterPro" id="IPR004701">
    <property type="entry name" value="PTS_EIIA_man-typ"/>
</dbReference>
<evidence type="ECO:0000256" key="5">
    <source>
        <dbReference type="ARBA" id="ARBA00022679"/>
    </source>
</evidence>
<dbReference type="GO" id="GO:0009401">
    <property type="term" value="P:phosphoenolpyruvate-dependent sugar phosphotransferase system"/>
    <property type="evidence" value="ECO:0007669"/>
    <property type="project" value="UniProtKB-KW"/>
</dbReference>
<dbReference type="PANTHER" id="PTHR33799">
    <property type="entry name" value="PTS PERMEASE-RELATED-RELATED"/>
    <property type="match status" value="1"/>
</dbReference>